<reference evidence="1 2" key="1">
    <citation type="submission" date="2024-01" db="EMBL/GenBank/DDBJ databases">
        <title>Uliginosibacterium soil sp. nov.</title>
        <authorList>
            <person name="Lv Y."/>
        </authorList>
    </citation>
    <scope>NUCLEOTIDE SEQUENCE [LARGE SCALE GENOMIC DNA]</scope>
    <source>
        <strain evidence="1 2">H3</strain>
    </source>
</reference>
<name>A0ABU6K3W7_9RHOO</name>
<comment type="caution">
    <text evidence="1">The sequence shown here is derived from an EMBL/GenBank/DDBJ whole genome shotgun (WGS) entry which is preliminary data.</text>
</comment>
<protein>
    <recommendedName>
        <fullName evidence="3">DUF4136 domain-containing protein</fullName>
    </recommendedName>
</protein>
<accession>A0ABU6K3W7</accession>
<gene>
    <name evidence="1" type="ORF">VVD49_11390</name>
</gene>
<dbReference type="EMBL" id="JAYXHS010000002">
    <property type="protein sequence ID" value="MEC5386329.1"/>
    <property type="molecule type" value="Genomic_DNA"/>
</dbReference>
<keyword evidence="2" id="KW-1185">Reference proteome</keyword>
<dbReference type="Proteomes" id="UP001331561">
    <property type="component" value="Unassembled WGS sequence"/>
</dbReference>
<evidence type="ECO:0000313" key="2">
    <source>
        <dbReference type="Proteomes" id="UP001331561"/>
    </source>
</evidence>
<evidence type="ECO:0000313" key="1">
    <source>
        <dbReference type="EMBL" id="MEC5386329.1"/>
    </source>
</evidence>
<sequence length="208" mass="23298">MCLLPGFLLSACSSTRLSSEWRQPDDVGPSPQKLAVIAVVKDDSISRLVEDEAVRRLPPSTHAVSARQLGFTPGADIDALRGSLQEAGFDAAVITRLVAIDERELYHPPQTYFIDNRPLYGMAPLYSPYYRDFWRFYPYATSVAVTPAYKTRETRYITETVLYRLPSGKPIWSAVTETLNPSSTLTLINEVVRLVQKQMNRAGVVDAR</sequence>
<organism evidence="1 2">
    <name type="scientific">Uliginosibacterium silvisoli</name>
    <dbReference type="NCBI Taxonomy" id="3114758"/>
    <lineage>
        <taxon>Bacteria</taxon>
        <taxon>Pseudomonadati</taxon>
        <taxon>Pseudomonadota</taxon>
        <taxon>Betaproteobacteria</taxon>
        <taxon>Rhodocyclales</taxon>
        <taxon>Zoogloeaceae</taxon>
        <taxon>Uliginosibacterium</taxon>
    </lineage>
</organism>
<evidence type="ECO:0008006" key="3">
    <source>
        <dbReference type="Google" id="ProtNLM"/>
    </source>
</evidence>
<proteinExistence type="predicted"/>
<dbReference type="RefSeq" id="WP_327599298.1">
    <property type="nucleotide sequence ID" value="NZ_JAYXHS010000002.1"/>
</dbReference>